<evidence type="ECO:0000313" key="3">
    <source>
        <dbReference type="EMBL" id="MDT0635029.1"/>
    </source>
</evidence>
<keyword evidence="1" id="KW-0472">Membrane</keyword>
<keyword evidence="1" id="KW-0812">Transmembrane</keyword>
<feature type="transmembrane region" description="Helical" evidence="1">
    <location>
        <begin position="32"/>
        <end position="53"/>
    </location>
</feature>
<reference evidence="3 4" key="1">
    <citation type="submission" date="2023-09" db="EMBL/GenBank/DDBJ databases">
        <authorList>
            <person name="Rey-Velasco X."/>
        </authorList>
    </citation>
    <scope>NUCLEOTIDE SEQUENCE [LARGE SCALE GENOMIC DNA]</scope>
    <source>
        <strain evidence="3 4">W335</strain>
    </source>
</reference>
<dbReference type="RefSeq" id="WP_311652874.1">
    <property type="nucleotide sequence ID" value="NZ_JAVRIB010000008.1"/>
</dbReference>
<comment type="caution">
    <text evidence="3">The sequence shown here is derived from an EMBL/GenBank/DDBJ whole genome shotgun (WGS) entry which is preliminary data.</text>
</comment>
<feature type="signal peptide" evidence="2">
    <location>
        <begin position="1"/>
        <end position="23"/>
    </location>
</feature>
<evidence type="ECO:0008006" key="5">
    <source>
        <dbReference type="Google" id="ProtNLM"/>
    </source>
</evidence>
<evidence type="ECO:0000256" key="2">
    <source>
        <dbReference type="SAM" id="SignalP"/>
    </source>
</evidence>
<evidence type="ECO:0000313" key="4">
    <source>
        <dbReference type="Proteomes" id="UP001251857"/>
    </source>
</evidence>
<keyword evidence="4" id="KW-1185">Reference proteome</keyword>
<gene>
    <name evidence="3" type="ORF">RM532_08650</name>
</gene>
<dbReference type="EMBL" id="JAVRIB010000008">
    <property type="protein sequence ID" value="MDT0635029.1"/>
    <property type="molecule type" value="Genomic_DNA"/>
</dbReference>
<dbReference type="Proteomes" id="UP001251857">
    <property type="component" value="Unassembled WGS sequence"/>
</dbReference>
<keyword evidence="1" id="KW-1133">Transmembrane helix</keyword>
<sequence length="81" mass="8617">MTGKSLSIVTAMTALGFAPAASAYLDPGTGSMIISAIVGLFASLVLAIKTYWYRLVGFFRRLRGRAPAESSESRADDDGDR</sequence>
<keyword evidence="2" id="KW-0732">Signal</keyword>
<evidence type="ECO:0000256" key="1">
    <source>
        <dbReference type="SAM" id="Phobius"/>
    </source>
</evidence>
<accession>A0ABU3C0W9</accession>
<name>A0ABU3C0W9_9GAMM</name>
<feature type="chain" id="PRO_5045214623" description="Bacteriophage holin family HP1" evidence="2">
    <location>
        <begin position="24"/>
        <end position="81"/>
    </location>
</feature>
<organism evidence="3 4">
    <name type="scientific">Spectribacter hydrogenoxidans</name>
    <dbReference type="NCBI Taxonomy" id="3075608"/>
    <lineage>
        <taxon>Bacteria</taxon>
        <taxon>Pseudomonadati</taxon>
        <taxon>Pseudomonadota</taxon>
        <taxon>Gammaproteobacteria</taxon>
        <taxon>Salinisphaerales</taxon>
        <taxon>Salinisphaeraceae</taxon>
        <taxon>Spectribacter</taxon>
    </lineage>
</organism>
<proteinExistence type="predicted"/>
<protein>
    <recommendedName>
        <fullName evidence="5">Bacteriophage holin family HP1</fullName>
    </recommendedName>
</protein>